<organism evidence="3 4">
    <name type="scientific">Brassica campestris</name>
    <name type="common">Field mustard</name>
    <dbReference type="NCBI Taxonomy" id="3711"/>
    <lineage>
        <taxon>Eukaryota</taxon>
        <taxon>Viridiplantae</taxon>
        <taxon>Streptophyta</taxon>
        <taxon>Embryophyta</taxon>
        <taxon>Tracheophyta</taxon>
        <taxon>Spermatophyta</taxon>
        <taxon>Magnoliopsida</taxon>
        <taxon>eudicotyledons</taxon>
        <taxon>Gunneridae</taxon>
        <taxon>Pentapetalae</taxon>
        <taxon>rosids</taxon>
        <taxon>malvids</taxon>
        <taxon>Brassicales</taxon>
        <taxon>Brassicaceae</taxon>
        <taxon>Brassiceae</taxon>
        <taxon>Brassica</taxon>
    </lineage>
</organism>
<accession>A0A397YGX1</accession>
<dbReference type="Pfam" id="PF01609">
    <property type="entry name" value="DDE_Tnp_1"/>
    <property type="match status" value="1"/>
</dbReference>
<dbReference type="PANTHER" id="PTHR22930">
    <property type="match status" value="1"/>
</dbReference>
<dbReference type="Proteomes" id="UP000264353">
    <property type="component" value="Chromosome A8"/>
</dbReference>
<proteinExistence type="predicted"/>
<evidence type="ECO:0000313" key="3">
    <source>
        <dbReference type="EMBL" id="RID49936.1"/>
    </source>
</evidence>
<feature type="domain" description="Transposase IS4-like" evidence="1">
    <location>
        <begin position="102"/>
        <end position="189"/>
    </location>
</feature>
<dbReference type="GO" id="GO:0006313">
    <property type="term" value="P:DNA transposition"/>
    <property type="evidence" value="ECO:0007669"/>
    <property type="project" value="InterPro"/>
</dbReference>
<sequence>MDQRTFKDLCKMLTERYGLQESHNVYIEKFVVMFLEVVDQDKTMRDIGERYQRSLDIVKRKLDDVLSALLKFAEDTLKPQEGEFARANHVLKNDDQYWPYFKDCIGALDGTHVSVCPPNPTMNVLAIYNFDMNFIYAYLGVHGRAHDTKVFTHCVRNEASFPHRPPGKYYLVDTGYLTRIGYLGTHRIMRYHLGQFARGEPPVSA</sequence>
<dbReference type="AlphaFoldDB" id="A0A397YGX1"/>
<dbReference type="InterPro" id="IPR058353">
    <property type="entry name" value="DUF8040"/>
</dbReference>
<evidence type="ECO:0000259" key="1">
    <source>
        <dbReference type="Pfam" id="PF01609"/>
    </source>
</evidence>
<name>A0A397YGX1_BRACM</name>
<evidence type="ECO:0000259" key="2">
    <source>
        <dbReference type="Pfam" id="PF26138"/>
    </source>
</evidence>
<evidence type="ECO:0000313" key="4">
    <source>
        <dbReference type="Proteomes" id="UP000264353"/>
    </source>
</evidence>
<dbReference type="EMBL" id="CM010635">
    <property type="protein sequence ID" value="RID49936.1"/>
    <property type="molecule type" value="Genomic_DNA"/>
</dbReference>
<feature type="domain" description="DUF8040" evidence="2">
    <location>
        <begin position="1"/>
        <end position="70"/>
    </location>
</feature>
<dbReference type="InterPro" id="IPR045249">
    <property type="entry name" value="HARBI1-like"/>
</dbReference>
<gene>
    <name evidence="3" type="ORF">BRARA_H00698</name>
</gene>
<dbReference type="PANTHER" id="PTHR22930:SF281">
    <property type="entry name" value="NUCLEASE"/>
    <property type="match status" value="1"/>
</dbReference>
<reference evidence="3 4" key="1">
    <citation type="submission" date="2018-06" db="EMBL/GenBank/DDBJ databases">
        <title>WGS assembly of Brassica rapa FPsc.</title>
        <authorList>
            <person name="Bowman J."/>
            <person name="Kohchi T."/>
            <person name="Yamato K."/>
            <person name="Jenkins J."/>
            <person name="Shu S."/>
            <person name="Ishizaki K."/>
            <person name="Yamaoka S."/>
            <person name="Nishihama R."/>
            <person name="Nakamura Y."/>
            <person name="Berger F."/>
            <person name="Adam C."/>
            <person name="Aki S."/>
            <person name="Althoff F."/>
            <person name="Araki T."/>
            <person name="Arteaga-Vazquez M."/>
            <person name="Balasubrmanian S."/>
            <person name="Bauer D."/>
            <person name="Boehm C."/>
            <person name="Briginshaw L."/>
            <person name="Caballero-Perez J."/>
            <person name="Catarino B."/>
            <person name="Chen F."/>
            <person name="Chiyoda S."/>
            <person name="Chovatia M."/>
            <person name="Davies K."/>
            <person name="Delmans M."/>
            <person name="Demura T."/>
            <person name="Dierschke T."/>
            <person name="Dolan L."/>
            <person name="Dorantes-Acosta A."/>
            <person name="Eklund D."/>
            <person name="Florent S."/>
            <person name="Flores-Sandoval E."/>
            <person name="Fujiyama A."/>
            <person name="Fukuzawa H."/>
            <person name="Galik B."/>
            <person name="Grimanelli D."/>
            <person name="Grimwood J."/>
            <person name="Grossniklaus U."/>
            <person name="Hamada T."/>
            <person name="Haseloff J."/>
            <person name="Hetherington A."/>
            <person name="Higo A."/>
            <person name="Hirakawa Y."/>
            <person name="Hundley H."/>
            <person name="Ikeda Y."/>
            <person name="Inoue K."/>
            <person name="Inoue S."/>
            <person name="Ishida S."/>
            <person name="Jia Q."/>
            <person name="Kakita M."/>
            <person name="Kanazawa T."/>
            <person name="Kawai Y."/>
            <person name="Kawashima T."/>
            <person name="Kennedy M."/>
            <person name="Kinose K."/>
            <person name="Kinoshita T."/>
            <person name="Kohara Y."/>
            <person name="Koide E."/>
            <person name="Komatsu K."/>
            <person name="Kopischke S."/>
            <person name="Kubo M."/>
            <person name="Kyozuka J."/>
            <person name="Lagercrantz U."/>
            <person name="Lin S."/>
            <person name="Lindquist E."/>
            <person name="Lipzen A."/>
            <person name="Lu C."/>
            <person name="Luna E."/>
            <person name="Martienssen R."/>
            <person name="Minamino N."/>
            <person name="Mizutani M."/>
            <person name="Mizutani M."/>
            <person name="Mochizuki N."/>
            <person name="Monte I."/>
            <person name="Mosher R."/>
            <person name="Nagasaki H."/>
            <person name="Nakagami H."/>
            <person name="Naramoto S."/>
            <person name="Nishitani K."/>
            <person name="Ohtani M."/>
            <person name="Okamoto T."/>
            <person name="Okumura M."/>
            <person name="Phillips J."/>
            <person name="Pollak B."/>
            <person name="Reinders A."/>
            <person name="Roevekamp M."/>
            <person name="Sano R."/>
            <person name="Sawa S."/>
            <person name="Schmid M."/>
            <person name="Shirakawa M."/>
            <person name="Solano R."/>
            <person name="Spunde A."/>
            <person name="Suetsugu N."/>
            <person name="Sugano S."/>
            <person name="Sugiyama A."/>
            <person name="Sun R."/>
            <person name="Suzuki Y."/>
            <person name="Takenaka M."/>
            <person name="Takezawa D."/>
            <person name="Tomogane H."/>
            <person name="Tsuzuki M."/>
            <person name="Ueda T."/>
            <person name="Umeda M."/>
            <person name="Ward J."/>
            <person name="Watanabe Y."/>
            <person name="Yazaki K."/>
            <person name="Yokoyama R."/>
            <person name="Yoshitake Y."/>
            <person name="Yotsui I."/>
            <person name="Zachgo S."/>
            <person name="Schmutz J."/>
        </authorList>
    </citation>
    <scope>NUCLEOTIDE SEQUENCE [LARGE SCALE GENOMIC DNA]</scope>
    <source>
        <strain evidence="4">cv. B-3</strain>
    </source>
</reference>
<dbReference type="GO" id="GO:0003677">
    <property type="term" value="F:DNA binding"/>
    <property type="evidence" value="ECO:0007669"/>
    <property type="project" value="InterPro"/>
</dbReference>
<dbReference type="GO" id="GO:0004803">
    <property type="term" value="F:transposase activity"/>
    <property type="evidence" value="ECO:0007669"/>
    <property type="project" value="InterPro"/>
</dbReference>
<dbReference type="InterPro" id="IPR002559">
    <property type="entry name" value="Transposase_11"/>
</dbReference>
<dbReference type="Pfam" id="PF26138">
    <property type="entry name" value="DUF8040"/>
    <property type="match status" value="1"/>
</dbReference>
<protein>
    <submittedName>
        <fullName evidence="3">Uncharacterized protein</fullName>
    </submittedName>
</protein>